<keyword evidence="4" id="KW-0067">ATP-binding</keyword>
<gene>
    <name evidence="8" type="ORF">LCGC14_0934100</name>
</gene>
<keyword evidence="1" id="KW-0808">Transferase</keyword>
<dbReference type="GO" id="GO:0050201">
    <property type="term" value="F:fucokinase activity"/>
    <property type="evidence" value="ECO:0007669"/>
    <property type="project" value="TreeGrafter"/>
</dbReference>
<dbReference type="Pfam" id="PF08544">
    <property type="entry name" value="GHMP_kinases_C"/>
    <property type="match status" value="1"/>
</dbReference>
<dbReference type="InterPro" id="IPR052203">
    <property type="entry name" value="GHMP_Kinase-Related"/>
</dbReference>
<dbReference type="SUPFAM" id="SSF55060">
    <property type="entry name" value="GHMP Kinase, C-terminal domain"/>
    <property type="match status" value="1"/>
</dbReference>
<comment type="caution">
    <text evidence="8">The sequence shown here is derived from an EMBL/GenBank/DDBJ whole genome shotgun (WGS) entry which is preliminary data.</text>
</comment>
<comment type="similarity">
    <text evidence="5">Belongs to the GHMP kinase family.</text>
</comment>
<proteinExistence type="inferred from homology"/>
<protein>
    <recommendedName>
        <fullName evidence="9">GHMP kinase N-terminal domain-containing protein</fullName>
    </recommendedName>
</protein>
<dbReference type="GO" id="GO:0005524">
    <property type="term" value="F:ATP binding"/>
    <property type="evidence" value="ECO:0007669"/>
    <property type="project" value="UniProtKB-KW"/>
</dbReference>
<evidence type="ECO:0000256" key="2">
    <source>
        <dbReference type="ARBA" id="ARBA00022741"/>
    </source>
</evidence>
<evidence type="ECO:0000256" key="1">
    <source>
        <dbReference type="ARBA" id="ARBA00022679"/>
    </source>
</evidence>
<feature type="domain" description="GHMP kinase C-terminal" evidence="7">
    <location>
        <begin position="233"/>
        <end position="302"/>
    </location>
</feature>
<dbReference type="InterPro" id="IPR020568">
    <property type="entry name" value="Ribosomal_Su5_D2-typ_SF"/>
</dbReference>
<dbReference type="AlphaFoldDB" id="A0A0F9R5J9"/>
<dbReference type="InterPro" id="IPR014606">
    <property type="entry name" value="Heptose_7-P_kinase"/>
</dbReference>
<evidence type="ECO:0008006" key="9">
    <source>
        <dbReference type="Google" id="ProtNLM"/>
    </source>
</evidence>
<dbReference type="PANTHER" id="PTHR32463:SF0">
    <property type="entry name" value="L-FUCOSE KINASE"/>
    <property type="match status" value="1"/>
</dbReference>
<feature type="domain" description="GHMP kinase N-terminal" evidence="6">
    <location>
        <begin position="79"/>
        <end position="161"/>
    </location>
</feature>
<evidence type="ECO:0000313" key="8">
    <source>
        <dbReference type="EMBL" id="KKN20576.1"/>
    </source>
</evidence>
<sequence>MSNVIFSRAPVRICDIGGWTDTWFYPEGAVLNFCVRLYTSVKITPLSLGKVQITSENLNIETEIKNYNNIVYDGRLDLLKAAIKRMNVKEGMDILVRSEVPPGCGTGTSASVAVALIAALARYLKINLEPDDIADLAHKLEVEELELESGVQDQYAAAYGGINFMEVAYPSVKITQLKLSKKIISDIEDHMILVFLDSRSSSDMHKAVINNYKKGDNATLTSLEIIKNCAYSMKKALFSGDLLDIGRIMNRNWEAQKNLHHLMSNQIIEKAEKLAYNNGALGFKLNGAGGGGSASILADKGKTSFLKKILIQEGFQILPSKFDFLGVQTWTT</sequence>
<organism evidence="8">
    <name type="scientific">marine sediment metagenome</name>
    <dbReference type="NCBI Taxonomy" id="412755"/>
    <lineage>
        <taxon>unclassified sequences</taxon>
        <taxon>metagenomes</taxon>
        <taxon>ecological metagenomes</taxon>
    </lineage>
</organism>
<dbReference type="InterPro" id="IPR036554">
    <property type="entry name" value="GHMP_kinase_C_sf"/>
</dbReference>
<dbReference type="GO" id="GO:0042352">
    <property type="term" value="P:GDP-L-fucose salvage"/>
    <property type="evidence" value="ECO:0007669"/>
    <property type="project" value="TreeGrafter"/>
</dbReference>
<dbReference type="InterPro" id="IPR013750">
    <property type="entry name" value="GHMP_kinase_C_dom"/>
</dbReference>
<evidence type="ECO:0000256" key="4">
    <source>
        <dbReference type="ARBA" id="ARBA00022840"/>
    </source>
</evidence>
<dbReference type="SUPFAM" id="SSF54211">
    <property type="entry name" value="Ribosomal protein S5 domain 2-like"/>
    <property type="match status" value="1"/>
</dbReference>
<keyword evidence="2" id="KW-0547">Nucleotide-binding</keyword>
<dbReference type="EMBL" id="LAZR01003228">
    <property type="protein sequence ID" value="KKN20576.1"/>
    <property type="molecule type" value="Genomic_DNA"/>
</dbReference>
<evidence type="ECO:0000259" key="6">
    <source>
        <dbReference type="Pfam" id="PF00288"/>
    </source>
</evidence>
<accession>A0A0F9R5J9</accession>
<dbReference type="PANTHER" id="PTHR32463">
    <property type="entry name" value="L-FUCOSE KINASE"/>
    <property type="match status" value="1"/>
</dbReference>
<name>A0A0F9R5J9_9ZZZZ</name>
<evidence type="ECO:0000256" key="5">
    <source>
        <dbReference type="ARBA" id="ARBA00038121"/>
    </source>
</evidence>
<dbReference type="Gene3D" id="3.30.230.120">
    <property type="match status" value="1"/>
</dbReference>
<dbReference type="PIRSF" id="PIRSF036406">
    <property type="entry name" value="Hept_kin"/>
    <property type="match status" value="1"/>
</dbReference>
<evidence type="ECO:0000256" key="3">
    <source>
        <dbReference type="ARBA" id="ARBA00022777"/>
    </source>
</evidence>
<dbReference type="Pfam" id="PF00288">
    <property type="entry name" value="GHMP_kinases_N"/>
    <property type="match status" value="1"/>
</dbReference>
<dbReference type="InterPro" id="IPR006204">
    <property type="entry name" value="GHMP_kinase_N_dom"/>
</dbReference>
<evidence type="ECO:0000259" key="7">
    <source>
        <dbReference type="Pfam" id="PF08544"/>
    </source>
</evidence>
<keyword evidence="3" id="KW-0418">Kinase</keyword>
<reference evidence="8" key="1">
    <citation type="journal article" date="2015" name="Nature">
        <title>Complex archaea that bridge the gap between prokaryotes and eukaryotes.</title>
        <authorList>
            <person name="Spang A."/>
            <person name="Saw J.H."/>
            <person name="Jorgensen S.L."/>
            <person name="Zaremba-Niedzwiedzka K."/>
            <person name="Martijn J."/>
            <person name="Lind A.E."/>
            <person name="van Eijk R."/>
            <person name="Schleper C."/>
            <person name="Guy L."/>
            <person name="Ettema T.J."/>
        </authorList>
    </citation>
    <scope>NUCLEOTIDE SEQUENCE</scope>
</reference>
<dbReference type="InterPro" id="IPR001174">
    <property type="entry name" value="HddA/FKP"/>
</dbReference>
<dbReference type="PRINTS" id="PR00960">
    <property type="entry name" value="LMBPPROTEIN"/>
</dbReference>